<dbReference type="Pfam" id="PF07729">
    <property type="entry name" value="FCD"/>
    <property type="match status" value="1"/>
</dbReference>
<protein>
    <submittedName>
        <fullName evidence="5">GntR family transcriptional regulator</fullName>
    </submittedName>
</protein>
<keyword evidence="1" id="KW-0805">Transcription regulation</keyword>
<keyword evidence="3" id="KW-0804">Transcription</keyword>
<dbReference type="InterPro" id="IPR036388">
    <property type="entry name" value="WH-like_DNA-bd_sf"/>
</dbReference>
<dbReference type="Proteomes" id="UP001060164">
    <property type="component" value="Chromosome"/>
</dbReference>
<dbReference type="CDD" id="cd07377">
    <property type="entry name" value="WHTH_GntR"/>
    <property type="match status" value="1"/>
</dbReference>
<gene>
    <name evidence="5" type="ORF">NQ502_03330</name>
</gene>
<dbReference type="PRINTS" id="PR00035">
    <property type="entry name" value="HTHGNTR"/>
</dbReference>
<dbReference type="SUPFAM" id="SSF48008">
    <property type="entry name" value="GntR ligand-binding domain-like"/>
    <property type="match status" value="1"/>
</dbReference>
<organism evidence="5 6">
    <name type="scientific">Ruminococcus gauvreauii</name>
    <dbReference type="NCBI Taxonomy" id="438033"/>
    <lineage>
        <taxon>Bacteria</taxon>
        <taxon>Bacillati</taxon>
        <taxon>Bacillota</taxon>
        <taxon>Clostridia</taxon>
        <taxon>Eubacteriales</taxon>
        <taxon>Oscillospiraceae</taxon>
        <taxon>Ruminococcus</taxon>
    </lineage>
</organism>
<reference evidence="5" key="1">
    <citation type="journal article" date="2022" name="Cell">
        <title>Design, construction, and in vivo augmentation of a complex gut microbiome.</title>
        <authorList>
            <person name="Cheng A.G."/>
            <person name="Ho P.Y."/>
            <person name="Aranda-Diaz A."/>
            <person name="Jain S."/>
            <person name="Yu F.B."/>
            <person name="Meng X."/>
            <person name="Wang M."/>
            <person name="Iakiviak M."/>
            <person name="Nagashima K."/>
            <person name="Zhao A."/>
            <person name="Murugkar P."/>
            <person name="Patil A."/>
            <person name="Atabakhsh K."/>
            <person name="Weakley A."/>
            <person name="Yan J."/>
            <person name="Brumbaugh A.R."/>
            <person name="Higginbottom S."/>
            <person name="Dimas A."/>
            <person name="Shiver A.L."/>
            <person name="Deutschbauer A."/>
            <person name="Neff N."/>
            <person name="Sonnenburg J.L."/>
            <person name="Huang K.C."/>
            <person name="Fischbach M.A."/>
        </authorList>
    </citation>
    <scope>NUCLEOTIDE SEQUENCE</scope>
    <source>
        <strain evidence="5">DSM 19829</strain>
    </source>
</reference>
<dbReference type="PANTHER" id="PTHR43537:SF5">
    <property type="entry name" value="UXU OPERON TRANSCRIPTIONAL REGULATOR"/>
    <property type="match status" value="1"/>
</dbReference>
<dbReference type="Gene3D" id="1.10.10.10">
    <property type="entry name" value="Winged helix-like DNA-binding domain superfamily/Winged helix DNA-binding domain"/>
    <property type="match status" value="1"/>
</dbReference>
<dbReference type="RefSeq" id="WP_028529495.1">
    <property type="nucleotide sequence ID" value="NZ_CABLBR010000026.1"/>
</dbReference>
<dbReference type="Gene3D" id="1.20.120.530">
    <property type="entry name" value="GntR ligand-binding domain-like"/>
    <property type="match status" value="1"/>
</dbReference>
<feature type="domain" description="HTH gntR-type" evidence="4">
    <location>
        <begin position="13"/>
        <end position="81"/>
    </location>
</feature>
<evidence type="ECO:0000259" key="4">
    <source>
        <dbReference type="PROSITE" id="PS50949"/>
    </source>
</evidence>
<evidence type="ECO:0000313" key="6">
    <source>
        <dbReference type="Proteomes" id="UP001060164"/>
    </source>
</evidence>
<evidence type="ECO:0000313" key="5">
    <source>
        <dbReference type="EMBL" id="UWP60105.1"/>
    </source>
</evidence>
<evidence type="ECO:0000256" key="1">
    <source>
        <dbReference type="ARBA" id="ARBA00023015"/>
    </source>
</evidence>
<accession>A0ABY5VHR9</accession>
<dbReference type="PROSITE" id="PS50949">
    <property type="entry name" value="HTH_GNTR"/>
    <property type="match status" value="1"/>
</dbReference>
<dbReference type="InterPro" id="IPR000524">
    <property type="entry name" value="Tscrpt_reg_HTH_GntR"/>
</dbReference>
<dbReference type="Pfam" id="PF00392">
    <property type="entry name" value="GntR"/>
    <property type="match status" value="1"/>
</dbReference>
<dbReference type="SMART" id="SM00345">
    <property type="entry name" value="HTH_GNTR"/>
    <property type="match status" value="1"/>
</dbReference>
<evidence type="ECO:0000256" key="3">
    <source>
        <dbReference type="ARBA" id="ARBA00023163"/>
    </source>
</evidence>
<name>A0ABY5VHR9_9FIRM</name>
<dbReference type="InterPro" id="IPR036390">
    <property type="entry name" value="WH_DNA-bd_sf"/>
</dbReference>
<dbReference type="InterPro" id="IPR011711">
    <property type="entry name" value="GntR_C"/>
</dbReference>
<dbReference type="SMART" id="SM00895">
    <property type="entry name" value="FCD"/>
    <property type="match status" value="1"/>
</dbReference>
<keyword evidence="2" id="KW-0238">DNA-binding</keyword>
<dbReference type="InterPro" id="IPR008920">
    <property type="entry name" value="TF_FadR/GntR_C"/>
</dbReference>
<proteinExistence type="predicted"/>
<dbReference type="PANTHER" id="PTHR43537">
    <property type="entry name" value="TRANSCRIPTIONAL REGULATOR, GNTR FAMILY"/>
    <property type="match status" value="1"/>
</dbReference>
<dbReference type="SUPFAM" id="SSF46785">
    <property type="entry name" value="Winged helix' DNA-binding domain"/>
    <property type="match status" value="1"/>
</dbReference>
<dbReference type="EMBL" id="CP102290">
    <property type="protein sequence ID" value="UWP60105.1"/>
    <property type="molecule type" value="Genomic_DNA"/>
</dbReference>
<keyword evidence="6" id="KW-1185">Reference proteome</keyword>
<evidence type="ECO:0000256" key="2">
    <source>
        <dbReference type="ARBA" id="ARBA00023125"/>
    </source>
</evidence>
<sequence>MAELSRNLKIKKPSAPDLVCEEMKSLISQGIWQKGQRIPSESEMADAFGVNRFTVRMALQKLNTLGVLQTKVGDGTYVCCFDLEKHLQTISEFYMTPELLDDVAEFRSMIEVECARLAVKRATHDEIEALRFCCQDFEEKVITYVSTPHKSPRRKLLLTALNDSDIELHSQLCKMSHNELLIYAYSTAKEAIREYTLTLGHRRLIHLSFTDDIPTIKDHWSLCRAIENRDFDTCRNILLEMIDYRNTEN</sequence>